<keyword evidence="2" id="KW-1185">Reference proteome</keyword>
<reference evidence="1" key="1">
    <citation type="submission" date="2021-02" db="EMBL/GenBank/DDBJ databases">
        <authorList>
            <person name="Steward A R."/>
        </authorList>
    </citation>
    <scope>NUCLEOTIDE SEQUENCE</scope>
</reference>
<protein>
    <submittedName>
        <fullName evidence="1">Uncharacterized protein</fullName>
    </submittedName>
</protein>
<accession>A0A821RQI9</accession>
<evidence type="ECO:0000313" key="2">
    <source>
        <dbReference type="Proteomes" id="UP000663880"/>
    </source>
</evidence>
<dbReference type="Proteomes" id="UP000663880">
    <property type="component" value="Unassembled WGS sequence"/>
</dbReference>
<evidence type="ECO:0000313" key="1">
    <source>
        <dbReference type="EMBL" id="CAF4846756.1"/>
    </source>
</evidence>
<dbReference type="AlphaFoldDB" id="A0A821RQI9"/>
<sequence>MGIVRGVPCEWDEKDILENIELPQNCGSILKVRRLNRKVYEDKKCPEYARQKSIKETMARKAISYSEASKANPPVSKSYADWNCRSINSKKSDLIYLLNNYKPFAVSLKRLGFVPDSILEFQDISVLEKTEQMEYGGVALILRGGVPFVHIPIINHSDKFSIIAASAAEEVFPIKSNSGNGYIPSPPWWDSECSAAIAERKRAEGNYRKNSTTQNFNILSNLITKTRKLLKQKRFNGWKSFCASISPDISPSEVWQNIRRFRSAFKPPKSHFMDSSTVDLFLDKLAPPYVPSIDNISFDSQPSPSPSIIAIHSFPLAFQNSKGSFKT</sequence>
<dbReference type="EMBL" id="CAJOBZ010000015">
    <property type="protein sequence ID" value="CAF4846756.1"/>
    <property type="molecule type" value="Genomic_DNA"/>
</dbReference>
<name>A0A821RQI9_9NEOP</name>
<gene>
    <name evidence="1" type="ORF">PMACD_LOCUS6698</name>
</gene>
<organism evidence="1 2">
    <name type="scientific">Pieris macdunnoughi</name>
    <dbReference type="NCBI Taxonomy" id="345717"/>
    <lineage>
        <taxon>Eukaryota</taxon>
        <taxon>Metazoa</taxon>
        <taxon>Ecdysozoa</taxon>
        <taxon>Arthropoda</taxon>
        <taxon>Hexapoda</taxon>
        <taxon>Insecta</taxon>
        <taxon>Pterygota</taxon>
        <taxon>Neoptera</taxon>
        <taxon>Endopterygota</taxon>
        <taxon>Lepidoptera</taxon>
        <taxon>Glossata</taxon>
        <taxon>Ditrysia</taxon>
        <taxon>Papilionoidea</taxon>
        <taxon>Pieridae</taxon>
        <taxon>Pierinae</taxon>
        <taxon>Pieris</taxon>
    </lineage>
</organism>
<comment type="caution">
    <text evidence="1">The sequence shown here is derived from an EMBL/GenBank/DDBJ whole genome shotgun (WGS) entry which is preliminary data.</text>
</comment>
<dbReference type="OrthoDB" id="421040at2759"/>
<proteinExistence type="predicted"/>